<comment type="caution">
    <text evidence="1">The sequence shown here is derived from an EMBL/GenBank/DDBJ whole genome shotgun (WGS) entry which is preliminary data.</text>
</comment>
<dbReference type="PANTHER" id="PTHR48079">
    <property type="entry name" value="PROTEIN YEEZ"/>
    <property type="match status" value="1"/>
</dbReference>
<organism evidence="1 2">
    <name type="scientific">Aquimarina addita</name>
    <dbReference type="NCBI Taxonomy" id="870485"/>
    <lineage>
        <taxon>Bacteria</taxon>
        <taxon>Pseudomonadati</taxon>
        <taxon>Bacteroidota</taxon>
        <taxon>Flavobacteriia</taxon>
        <taxon>Flavobacteriales</taxon>
        <taxon>Flavobacteriaceae</taxon>
        <taxon>Aquimarina</taxon>
    </lineage>
</organism>
<dbReference type="EMBL" id="BAABCW010000002">
    <property type="protein sequence ID" value="GAA4111092.1"/>
    <property type="molecule type" value="Genomic_DNA"/>
</dbReference>
<protein>
    <submittedName>
        <fullName evidence="1">Epimerase</fullName>
    </submittedName>
</protein>
<accession>A0ABP7XC16</accession>
<proteinExistence type="predicted"/>
<evidence type="ECO:0000313" key="2">
    <source>
        <dbReference type="Proteomes" id="UP001500459"/>
    </source>
</evidence>
<name>A0ABP7XC16_9FLAO</name>
<dbReference type="SUPFAM" id="SSF51735">
    <property type="entry name" value="NAD(P)-binding Rossmann-fold domains"/>
    <property type="match status" value="1"/>
</dbReference>
<dbReference type="InterPro" id="IPR036291">
    <property type="entry name" value="NAD(P)-bd_dom_sf"/>
</dbReference>
<keyword evidence="2" id="KW-1185">Reference proteome</keyword>
<dbReference type="RefSeq" id="WP_344925063.1">
    <property type="nucleotide sequence ID" value="NZ_BAABCW010000002.1"/>
</dbReference>
<dbReference type="Proteomes" id="UP001500459">
    <property type="component" value="Unassembled WGS sequence"/>
</dbReference>
<dbReference type="InterPro" id="IPR051783">
    <property type="entry name" value="NAD(P)-dependent_oxidoreduct"/>
</dbReference>
<dbReference type="Gene3D" id="3.40.50.720">
    <property type="entry name" value="NAD(P)-binding Rossmann-like Domain"/>
    <property type="match status" value="1"/>
</dbReference>
<evidence type="ECO:0000313" key="1">
    <source>
        <dbReference type="EMBL" id="GAA4111092.1"/>
    </source>
</evidence>
<dbReference type="PANTHER" id="PTHR48079:SF6">
    <property type="entry name" value="NAD(P)-BINDING DOMAIN-CONTAINING PROTEIN-RELATED"/>
    <property type="match status" value="1"/>
</dbReference>
<sequence>MNKQISILGTGWLGLPLAQAFIDQNYTVKGSTTSISKLDSLQKEGISPFLVSLTESATKGSINAFLEESEILIINVPPGLRRNPDSNFVAKIQNLIPHIENSSIKNVLFISSTSVYADRLDYPVITTESLPDASHNAGKQLIAAELLLQNTISFKTTVLRFAGLFDERRHPATMLSKRKGIKNPLAPVNLIHREDCIHIINRIITTNSWNHIFNASSPNHPAKAAYYGAVCKKMELPIPDYDYDTISKGKIIDASTMEKVLEYKFIKDLISR</sequence>
<gene>
    <name evidence="1" type="ORF">GCM10022393_08530</name>
</gene>
<reference evidence="2" key="1">
    <citation type="journal article" date="2019" name="Int. J. Syst. Evol. Microbiol.">
        <title>The Global Catalogue of Microorganisms (GCM) 10K type strain sequencing project: providing services to taxonomists for standard genome sequencing and annotation.</title>
        <authorList>
            <consortium name="The Broad Institute Genomics Platform"/>
            <consortium name="The Broad Institute Genome Sequencing Center for Infectious Disease"/>
            <person name="Wu L."/>
            <person name="Ma J."/>
        </authorList>
    </citation>
    <scope>NUCLEOTIDE SEQUENCE [LARGE SCALE GENOMIC DNA]</scope>
    <source>
        <strain evidence="2">JCM 17106</strain>
    </source>
</reference>